<evidence type="ECO:0008006" key="3">
    <source>
        <dbReference type="Google" id="ProtNLM"/>
    </source>
</evidence>
<reference evidence="1 2" key="1">
    <citation type="submission" date="2020-10" db="EMBL/GenBank/DDBJ databases">
        <title>The Coptis chinensis genome and diversification of protoberbering-type alkaloids.</title>
        <authorList>
            <person name="Wang B."/>
            <person name="Shu S."/>
            <person name="Song C."/>
            <person name="Liu Y."/>
        </authorList>
    </citation>
    <scope>NUCLEOTIDE SEQUENCE [LARGE SCALE GENOMIC DNA]</scope>
    <source>
        <strain evidence="1">HL-2020</strain>
        <tissue evidence="1">Leaf</tissue>
    </source>
</reference>
<dbReference type="Proteomes" id="UP000631114">
    <property type="component" value="Unassembled WGS sequence"/>
</dbReference>
<protein>
    <recommendedName>
        <fullName evidence="3">Replication termination factor 2</fullName>
    </recommendedName>
</protein>
<sequence length="309" mass="34423">MITLSLDESGSGFFQCPVSGLEFNGKYKFYVLRTCGHVLSGKALKEVKSSGCLVCRKEFTEEDKIVINGNVEEVAVLREKMEVEKSKVKEKKGKRHCVDGESLVEVKKGSVKKLKTGGGLVAPVNATKEVYASIFTSSRKSEFKETYSCSTEFLLVPPVKPKRVSLIHHHLHQAREEETGVSGLNKETRDDVNLVNNMGTNQEVEQGEMQPVEATPGDVQTHEDNNPVDNMVTNTEAERVKFNQLRTPGEFLICCISDVQKVQGVGRQQQHQCAPTLLVFRIFLHQLYVDPAIPVRIRASLCPLLHLSV</sequence>
<dbReference type="GO" id="GO:0005634">
    <property type="term" value="C:nucleus"/>
    <property type="evidence" value="ECO:0007669"/>
    <property type="project" value="TreeGrafter"/>
</dbReference>
<proteinExistence type="predicted"/>
<dbReference type="InterPro" id="IPR006735">
    <property type="entry name" value="Rtf2"/>
</dbReference>
<comment type="caution">
    <text evidence="1">The sequence shown here is derived from an EMBL/GenBank/DDBJ whole genome shotgun (WGS) entry which is preliminary data.</text>
</comment>
<dbReference type="GO" id="GO:0006274">
    <property type="term" value="P:DNA replication termination"/>
    <property type="evidence" value="ECO:0007669"/>
    <property type="project" value="TreeGrafter"/>
</dbReference>
<keyword evidence="2" id="KW-1185">Reference proteome</keyword>
<dbReference type="PANTHER" id="PTHR12775">
    <property type="entry name" value="PROTEIN C20ORF43 HOMOLOG"/>
    <property type="match status" value="1"/>
</dbReference>
<evidence type="ECO:0000313" key="2">
    <source>
        <dbReference type="Proteomes" id="UP000631114"/>
    </source>
</evidence>
<gene>
    <name evidence="1" type="ORF">IFM89_029529</name>
</gene>
<evidence type="ECO:0000313" key="1">
    <source>
        <dbReference type="EMBL" id="KAF9589913.1"/>
    </source>
</evidence>
<dbReference type="AlphaFoldDB" id="A0A835LC23"/>
<dbReference type="CDD" id="cd16653">
    <property type="entry name" value="RING-like_Rtf2"/>
    <property type="match status" value="1"/>
</dbReference>
<dbReference type="PANTHER" id="PTHR12775:SF2">
    <property type="entry name" value="REPLICATION TERMINATION FACTOR 2"/>
    <property type="match status" value="1"/>
</dbReference>
<dbReference type="Pfam" id="PF04641">
    <property type="entry name" value="Rtf2"/>
    <property type="match status" value="1"/>
</dbReference>
<organism evidence="1 2">
    <name type="scientific">Coptis chinensis</name>
    <dbReference type="NCBI Taxonomy" id="261450"/>
    <lineage>
        <taxon>Eukaryota</taxon>
        <taxon>Viridiplantae</taxon>
        <taxon>Streptophyta</taxon>
        <taxon>Embryophyta</taxon>
        <taxon>Tracheophyta</taxon>
        <taxon>Spermatophyta</taxon>
        <taxon>Magnoliopsida</taxon>
        <taxon>Ranunculales</taxon>
        <taxon>Ranunculaceae</taxon>
        <taxon>Coptidoideae</taxon>
        <taxon>Coptis</taxon>
    </lineage>
</organism>
<name>A0A835LC23_9MAGN</name>
<dbReference type="EMBL" id="JADFTS010000009">
    <property type="protein sequence ID" value="KAF9589913.1"/>
    <property type="molecule type" value="Genomic_DNA"/>
</dbReference>
<accession>A0A835LC23</accession>
<dbReference type="OrthoDB" id="247013at2759"/>
<dbReference type="InterPro" id="IPR027799">
    <property type="entry name" value="Rtf2_RING-finger"/>
</dbReference>